<dbReference type="CDD" id="cd00586">
    <property type="entry name" value="4HBT"/>
    <property type="match status" value="1"/>
</dbReference>
<dbReference type="AlphaFoldDB" id="S3DMV1"/>
<organism evidence="2 3">
    <name type="scientific">Glarea lozoyensis (strain ATCC 20868 / MF5171)</name>
    <dbReference type="NCBI Taxonomy" id="1116229"/>
    <lineage>
        <taxon>Eukaryota</taxon>
        <taxon>Fungi</taxon>
        <taxon>Dikarya</taxon>
        <taxon>Ascomycota</taxon>
        <taxon>Pezizomycotina</taxon>
        <taxon>Leotiomycetes</taxon>
        <taxon>Helotiales</taxon>
        <taxon>Helotiaceae</taxon>
        <taxon>Glarea</taxon>
    </lineage>
</organism>
<accession>S3DMV1</accession>
<dbReference type="InterPro" id="IPR051490">
    <property type="entry name" value="THEM6_lcsJ_thioesterase"/>
</dbReference>
<proteinExistence type="inferred from homology"/>
<name>S3DMV1_GLAL2</name>
<dbReference type="SUPFAM" id="SSF54637">
    <property type="entry name" value="Thioesterase/thiol ester dehydrase-isomerase"/>
    <property type="match status" value="1"/>
</dbReference>
<dbReference type="PANTHER" id="PTHR12475">
    <property type="match status" value="1"/>
</dbReference>
<dbReference type="InterPro" id="IPR029069">
    <property type="entry name" value="HotDog_dom_sf"/>
</dbReference>
<dbReference type="KEGG" id="glz:GLAREA_04604"/>
<evidence type="ECO:0000256" key="1">
    <source>
        <dbReference type="ARBA" id="ARBA00038476"/>
    </source>
</evidence>
<evidence type="ECO:0000313" key="3">
    <source>
        <dbReference type="Proteomes" id="UP000016922"/>
    </source>
</evidence>
<evidence type="ECO:0000313" key="2">
    <source>
        <dbReference type="EMBL" id="EPE27813.1"/>
    </source>
</evidence>
<dbReference type="RefSeq" id="XP_008085172.1">
    <property type="nucleotide sequence ID" value="XM_008086981.1"/>
</dbReference>
<dbReference type="GO" id="GO:0016853">
    <property type="term" value="F:isomerase activity"/>
    <property type="evidence" value="ECO:0007669"/>
    <property type="project" value="UniProtKB-KW"/>
</dbReference>
<reference evidence="2 3" key="1">
    <citation type="journal article" date="2013" name="BMC Genomics">
        <title>Genomics-driven discovery of the pneumocandin biosynthetic gene cluster in the fungus Glarea lozoyensis.</title>
        <authorList>
            <person name="Chen L."/>
            <person name="Yue Q."/>
            <person name="Zhang X."/>
            <person name="Xiang M."/>
            <person name="Wang C."/>
            <person name="Li S."/>
            <person name="Che Y."/>
            <person name="Ortiz-Lopez F.J."/>
            <person name="Bills G.F."/>
            <person name="Liu X."/>
            <person name="An Z."/>
        </authorList>
    </citation>
    <scope>NUCLEOTIDE SEQUENCE [LARGE SCALE GENOMIC DNA]</scope>
    <source>
        <strain evidence="3">ATCC 20868 / MF5171</strain>
    </source>
</reference>
<dbReference type="Proteomes" id="UP000016922">
    <property type="component" value="Unassembled WGS sequence"/>
</dbReference>
<dbReference type="eggNOG" id="KOG4366">
    <property type="taxonomic scope" value="Eukaryota"/>
</dbReference>
<keyword evidence="2" id="KW-0413">Isomerase</keyword>
<dbReference type="PANTHER" id="PTHR12475:SF4">
    <property type="entry name" value="PROTEIN THEM6"/>
    <property type="match status" value="1"/>
</dbReference>
<gene>
    <name evidence="2" type="ORF">GLAREA_04604</name>
</gene>
<dbReference type="OrthoDB" id="265761at2759"/>
<keyword evidence="3" id="KW-1185">Reference proteome</keyword>
<dbReference type="Pfam" id="PF13279">
    <property type="entry name" value="4HBT_2"/>
    <property type="match status" value="1"/>
</dbReference>
<protein>
    <submittedName>
        <fullName evidence="2">Thioesterase/thiol ester dehydrase-isomerase</fullName>
    </submittedName>
</protein>
<dbReference type="GeneID" id="19463659"/>
<dbReference type="EMBL" id="KE145369">
    <property type="protein sequence ID" value="EPE27813.1"/>
    <property type="molecule type" value="Genomic_DNA"/>
</dbReference>
<dbReference type="OMA" id="NMHKSNA"/>
<dbReference type="HOGENOM" id="CLU_040660_2_0_1"/>
<sequence>MASATRLPLKPILFTTSLVLGVGASRVGLRDILLKTVTGPGKYRRIAAVLFIIANIKNVPFFWHYRVWAAILRHCLFSKPEIGPERGPSSLFLPVITTSRSPLYECDYNLHKSNSTYFSDLDITRSHIICALLQPGIAALQHNKEAKLVLDKDGKPFSGRWSIMLGSVMCSFKREIGIFEPYEMWSRILCWDRKWIYVVTHFVKKGTVKPKAYILGDRTWFGSKGYKHVRGDGKIRSKEVDEKSIFASAISKYVMKLGRLTVHPEVVLQASSILPEKPGGWATMSGPSGESTPDVVEEIDTSAVLVDSKSTEWDWRRIEAENKKGLEFAAHFAALDELHHEFTGSEAPALGKYPEGILW</sequence>
<comment type="similarity">
    <text evidence="1">Belongs to the lcsJ thioesterase family.</text>
</comment>